<organism evidence="3">
    <name type="scientific">Trepomonas sp. PC1</name>
    <dbReference type="NCBI Taxonomy" id="1076344"/>
    <lineage>
        <taxon>Eukaryota</taxon>
        <taxon>Metamonada</taxon>
        <taxon>Diplomonadida</taxon>
        <taxon>Hexamitidae</taxon>
        <taxon>Hexamitinae</taxon>
        <taxon>Trepomonas</taxon>
    </lineage>
</organism>
<proteinExistence type="predicted"/>
<evidence type="ECO:0000256" key="2">
    <source>
        <dbReference type="SAM" id="MobiDB-lite"/>
    </source>
</evidence>
<accession>A0A146KI14</accession>
<keyword evidence="1" id="KW-0175">Coiled coil</keyword>
<evidence type="ECO:0000313" key="3">
    <source>
        <dbReference type="EMBL" id="JAP96293.1"/>
    </source>
</evidence>
<dbReference type="PANTHER" id="PTHR21683">
    <property type="entry name" value="COILED-COIL DOMAIN-CONTAINING PROTEIN 42 LIKE-2-LIKE-RELATED"/>
    <property type="match status" value="1"/>
</dbReference>
<protein>
    <submittedName>
        <fullName evidence="3">Uncharacterized protein</fullName>
    </submittedName>
</protein>
<dbReference type="AlphaFoldDB" id="A0A146KI14"/>
<dbReference type="InterPro" id="IPR051147">
    <property type="entry name" value="CFAP_domain-containing"/>
</dbReference>
<gene>
    <name evidence="3" type="ORF">TPC1_10423</name>
</gene>
<feature type="non-terminal residue" evidence="3">
    <location>
        <position position="1"/>
    </location>
</feature>
<sequence>LSPNKYFDQISENPYAVPDTENYNKVQDDARQQEIEFLKATPYYNRVNNQEKAKMLQLQQPMIVKTARPLTMNNSRLNYSRMRDKLYQPTVEGKYEHLLEQDRMFIQNLARNDGPKIPQHKFLTKQKQIFMLGLNLEDKKKEKDRLNGQLTYKEKILKNRENQLEIDNNRFENEVKKTDLTAIQNVMLQERTLKNRILSKQKVDVLRGQQLHLNAENDRLQSQIDSQRSFKILIYKLANKSVQYTQFYQLQTGIQREIAAYLRKHDFDGFCLECCLEKLSQNDVSIKSFNLKFSAIKRDCGHLKPEFEFEEDFEAYVQSLSTQNSEAECQQAAEVIQKELFPVQDVNPFQEPQELIDALRYRENNNGQIQESLQEAEEALEKNKNRLKLIQSEKFQVQQNMLGQLNQIKNLKTVDKPADISYELTQKEQFEQALLRIQNQISHIYNSLMGDSNYGMGTLVMLSQIELKLEQVNEEIVQMEKTRRLTKTKTQRQFELGAESDRCKLAAQILKDEKEIMFKEKMQRYIEKSKKEVKQTDMRPVMNKVMGKRQLRKDQQKVEQVVDVQHDSFDE</sequence>
<evidence type="ECO:0000256" key="1">
    <source>
        <dbReference type="SAM" id="Coils"/>
    </source>
</evidence>
<dbReference type="EMBL" id="GDID01000313">
    <property type="protein sequence ID" value="JAP96293.1"/>
    <property type="molecule type" value="Transcribed_RNA"/>
</dbReference>
<feature type="coiled-coil region" evidence="1">
    <location>
        <begin position="362"/>
        <end position="393"/>
    </location>
</feature>
<dbReference type="PANTHER" id="PTHR21683:SF3">
    <property type="entry name" value="CILIA AND FLAGELLA ASSOCIATED PROTEIN 100"/>
    <property type="match status" value="1"/>
</dbReference>
<feature type="coiled-coil region" evidence="1">
    <location>
        <begin position="462"/>
        <end position="489"/>
    </location>
</feature>
<reference evidence="3" key="1">
    <citation type="submission" date="2015-07" db="EMBL/GenBank/DDBJ databases">
        <title>Adaptation to a free-living lifestyle via gene acquisitions in the diplomonad Trepomonas sp. PC1.</title>
        <authorList>
            <person name="Xu F."/>
            <person name="Jerlstrom-Hultqvist J."/>
            <person name="Kolisko M."/>
            <person name="Simpson A.G.B."/>
            <person name="Roger A.J."/>
            <person name="Svard S.G."/>
            <person name="Andersson J.O."/>
        </authorList>
    </citation>
    <scope>NUCLEOTIDE SEQUENCE</scope>
    <source>
        <strain evidence="3">PC1</strain>
    </source>
</reference>
<name>A0A146KI14_9EUKA</name>
<feature type="region of interest" description="Disordered" evidence="2">
    <location>
        <begin position="547"/>
        <end position="571"/>
    </location>
</feature>